<dbReference type="InterPro" id="IPR036047">
    <property type="entry name" value="F-box-like_dom_sf"/>
</dbReference>
<organism evidence="2 3">
    <name type="scientific">Solanum stoloniferum</name>
    <dbReference type="NCBI Taxonomy" id="62892"/>
    <lineage>
        <taxon>Eukaryota</taxon>
        <taxon>Viridiplantae</taxon>
        <taxon>Streptophyta</taxon>
        <taxon>Embryophyta</taxon>
        <taxon>Tracheophyta</taxon>
        <taxon>Spermatophyta</taxon>
        <taxon>Magnoliopsida</taxon>
        <taxon>eudicotyledons</taxon>
        <taxon>Gunneridae</taxon>
        <taxon>Pentapetalae</taxon>
        <taxon>asterids</taxon>
        <taxon>lamiids</taxon>
        <taxon>Solanales</taxon>
        <taxon>Solanaceae</taxon>
        <taxon>Solanoideae</taxon>
        <taxon>Solaneae</taxon>
        <taxon>Solanum</taxon>
    </lineage>
</organism>
<keyword evidence="3" id="KW-1185">Reference proteome</keyword>
<feature type="domain" description="F-box" evidence="1">
    <location>
        <begin position="72"/>
        <end position="108"/>
    </location>
</feature>
<evidence type="ECO:0000313" key="2">
    <source>
        <dbReference type="EMBL" id="KAL3328626.1"/>
    </source>
</evidence>
<dbReference type="SUPFAM" id="SSF46689">
    <property type="entry name" value="Homeodomain-like"/>
    <property type="match status" value="1"/>
</dbReference>
<dbReference type="InterPro" id="IPR001810">
    <property type="entry name" value="F-box_dom"/>
</dbReference>
<dbReference type="SUPFAM" id="SSF81383">
    <property type="entry name" value="F-box domain"/>
    <property type="match status" value="1"/>
</dbReference>
<dbReference type="Proteomes" id="UP001627284">
    <property type="component" value="Unassembled WGS sequence"/>
</dbReference>
<proteinExistence type="predicted"/>
<gene>
    <name evidence="2" type="ORF">AABB24_035988</name>
</gene>
<evidence type="ECO:0000259" key="1">
    <source>
        <dbReference type="Pfam" id="PF00646"/>
    </source>
</evidence>
<dbReference type="Gene3D" id="1.10.10.60">
    <property type="entry name" value="Homeodomain-like"/>
    <property type="match status" value="1"/>
</dbReference>
<dbReference type="AlphaFoldDB" id="A0ABD2RCJ5"/>
<comment type="caution">
    <text evidence="2">The sequence shown here is derived from an EMBL/GenBank/DDBJ whole genome shotgun (WGS) entry which is preliminary data.</text>
</comment>
<sequence>MGRTNGRKQFRTKFTQNHNERMLEFTWKLQKRDEELINEFCSKIRVEKRGFKVWLHSNNKKENTRRPTIDILFECLIHKILCFLSFKEATRMSILSKTWLQAWSTLSYLKFQVEYSKCDLKIVDDIMNRYRDGKIPIEKFELLKNDHHLFFDNFHEVLAFPLIDEWLDIALTNGVKDLDLYLTSYPLPILSILALNSLKRIGYEVLYSFSCFVI</sequence>
<evidence type="ECO:0000313" key="3">
    <source>
        <dbReference type="Proteomes" id="UP001627284"/>
    </source>
</evidence>
<dbReference type="EMBL" id="JBJKTR010000021">
    <property type="protein sequence ID" value="KAL3328626.1"/>
    <property type="molecule type" value="Genomic_DNA"/>
</dbReference>
<reference evidence="2 3" key="1">
    <citation type="submission" date="2024-05" db="EMBL/GenBank/DDBJ databases">
        <title>De novo assembly of an allotetraploid wild potato.</title>
        <authorList>
            <person name="Hosaka A.J."/>
        </authorList>
    </citation>
    <scope>NUCLEOTIDE SEQUENCE [LARGE SCALE GENOMIC DNA]</scope>
    <source>
        <tissue evidence="2">Young leaves</tissue>
    </source>
</reference>
<dbReference type="PANTHER" id="PTHR31639">
    <property type="entry name" value="F-BOX PROTEIN-LIKE"/>
    <property type="match status" value="1"/>
</dbReference>
<dbReference type="InterPro" id="IPR009057">
    <property type="entry name" value="Homeodomain-like_sf"/>
</dbReference>
<name>A0ABD2RCJ5_9SOLN</name>
<dbReference type="Pfam" id="PF00646">
    <property type="entry name" value="F-box"/>
    <property type="match status" value="1"/>
</dbReference>
<accession>A0ABD2RCJ5</accession>
<dbReference type="PANTHER" id="PTHR31639:SF42">
    <property type="entry name" value="OS02G0160200 PROTEIN"/>
    <property type="match status" value="1"/>
</dbReference>
<protein>
    <recommendedName>
        <fullName evidence="1">F-box domain-containing protein</fullName>
    </recommendedName>
</protein>